<evidence type="ECO:0000256" key="5">
    <source>
        <dbReference type="ARBA" id="ARBA00023014"/>
    </source>
</evidence>
<protein>
    <submittedName>
        <fullName evidence="7">Carbon-monoxide dehydrogenase small subunit</fullName>
    </submittedName>
</protein>
<evidence type="ECO:0000256" key="2">
    <source>
        <dbReference type="ARBA" id="ARBA00022723"/>
    </source>
</evidence>
<dbReference type="Proteomes" id="UP000244081">
    <property type="component" value="Unassembled WGS sequence"/>
</dbReference>
<keyword evidence="5" id="KW-0411">Iron-sulfur</keyword>
<name>A0A2T5VBE8_9HYPH</name>
<gene>
    <name evidence="7" type="ORF">C8N35_103251</name>
</gene>
<dbReference type="SUPFAM" id="SSF47741">
    <property type="entry name" value="CO dehydrogenase ISP C-domain like"/>
    <property type="match status" value="1"/>
</dbReference>
<dbReference type="InterPro" id="IPR012675">
    <property type="entry name" value="Beta-grasp_dom_sf"/>
</dbReference>
<reference evidence="7 8" key="1">
    <citation type="submission" date="2018-04" db="EMBL/GenBank/DDBJ databases">
        <title>Genomic Encyclopedia of Archaeal and Bacterial Type Strains, Phase II (KMG-II): from individual species to whole genera.</title>
        <authorList>
            <person name="Goeker M."/>
        </authorList>
    </citation>
    <scope>NUCLEOTIDE SEQUENCE [LARGE SCALE GENOMIC DNA]</scope>
    <source>
        <strain evidence="7 8">DSM 23382</strain>
    </source>
</reference>
<dbReference type="PROSITE" id="PS51085">
    <property type="entry name" value="2FE2S_FER_2"/>
    <property type="match status" value="1"/>
</dbReference>
<dbReference type="Gene3D" id="3.10.20.30">
    <property type="match status" value="1"/>
</dbReference>
<dbReference type="InterPro" id="IPR006058">
    <property type="entry name" value="2Fe2S_fd_BS"/>
</dbReference>
<dbReference type="PANTHER" id="PTHR44379">
    <property type="entry name" value="OXIDOREDUCTASE WITH IRON-SULFUR SUBUNIT"/>
    <property type="match status" value="1"/>
</dbReference>
<dbReference type="GO" id="GO:0016491">
    <property type="term" value="F:oxidoreductase activity"/>
    <property type="evidence" value="ECO:0007669"/>
    <property type="project" value="UniProtKB-KW"/>
</dbReference>
<dbReference type="PANTHER" id="PTHR44379:SF8">
    <property type="entry name" value="XANTHINE DEHYDROGENASE IRON-SULFUR-BINDING SUBUNIT XDHC-RELATED"/>
    <property type="match status" value="1"/>
</dbReference>
<comment type="caution">
    <text evidence="7">The sequence shown here is derived from an EMBL/GenBank/DDBJ whole genome shotgun (WGS) entry which is preliminary data.</text>
</comment>
<evidence type="ECO:0000313" key="7">
    <source>
        <dbReference type="EMBL" id="PTW61069.1"/>
    </source>
</evidence>
<dbReference type="GO" id="GO:0051537">
    <property type="term" value="F:2 iron, 2 sulfur cluster binding"/>
    <property type="evidence" value="ECO:0007669"/>
    <property type="project" value="UniProtKB-KW"/>
</dbReference>
<dbReference type="InterPro" id="IPR002888">
    <property type="entry name" value="2Fe-2S-bd"/>
</dbReference>
<keyword evidence="2" id="KW-0479">Metal-binding</keyword>
<evidence type="ECO:0000256" key="4">
    <source>
        <dbReference type="ARBA" id="ARBA00023004"/>
    </source>
</evidence>
<keyword evidence="3" id="KW-0560">Oxidoreductase</keyword>
<organism evidence="7 8">
    <name type="scientific">Breoghania corrubedonensis</name>
    <dbReference type="NCBI Taxonomy" id="665038"/>
    <lineage>
        <taxon>Bacteria</taxon>
        <taxon>Pseudomonadati</taxon>
        <taxon>Pseudomonadota</taxon>
        <taxon>Alphaproteobacteria</taxon>
        <taxon>Hyphomicrobiales</taxon>
        <taxon>Stappiaceae</taxon>
        <taxon>Breoghania</taxon>
    </lineage>
</organism>
<evidence type="ECO:0000313" key="8">
    <source>
        <dbReference type="Proteomes" id="UP000244081"/>
    </source>
</evidence>
<dbReference type="OrthoDB" id="9792018at2"/>
<dbReference type="GO" id="GO:0046872">
    <property type="term" value="F:metal ion binding"/>
    <property type="evidence" value="ECO:0007669"/>
    <property type="project" value="UniProtKB-KW"/>
</dbReference>
<feature type="domain" description="2Fe-2S ferredoxin-type" evidence="6">
    <location>
        <begin position="1"/>
        <end position="77"/>
    </location>
</feature>
<evidence type="ECO:0000256" key="1">
    <source>
        <dbReference type="ARBA" id="ARBA00022714"/>
    </source>
</evidence>
<dbReference type="InterPro" id="IPR036884">
    <property type="entry name" value="2Fe-2S-bd_dom_sf"/>
</dbReference>
<dbReference type="InterPro" id="IPR036010">
    <property type="entry name" value="2Fe-2S_ferredoxin-like_sf"/>
</dbReference>
<dbReference type="AlphaFoldDB" id="A0A2T5VBE8"/>
<dbReference type="Gene3D" id="1.10.150.120">
    <property type="entry name" value="[2Fe-2S]-binding domain"/>
    <property type="match status" value="1"/>
</dbReference>
<keyword evidence="8" id="KW-1185">Reference proteome</keyword>
<sequence length="148" mass="15111">MRISFTLNGRPAALEAEPFERLAPLLSSNFDLKSVRTACGIGRCGACMVLVDGKAVNACLLIAGKVEGAEIFTAEGLEAVAAPLIAALEAHGAIQCGYCAPGLLVSLAASLLAGDRVRAEDVEATLTGNLCRCTGYAGIRAAIADVFG</sequence>
<dbReference type="PROSITE" id="PS00197">
    <property type="entry name" value="2FE2S_FER_1"/>
    <property type="match status" value="1"/>
</dbReference>
<accession>A0A2T5VBE8</accession>
<keyword evidence="1" id="KW-0001">2Fe-2S</keyword>
<dbReference type="EMBL" id="QAYG01000003">
    <property type="protein sequence ID" value="PTW61069.1"/>
    <property type="molecule type" value="Genomic_DNA"/>
</dbReference>
<keyword evidence="4" id="KW-0408">Iron</keyword>
<dbReference type="Pfam" id="PF01799">
    <property type="entry name" value="Fer2_2"/>
    <property type="match status" value="1"/>
</dbReference>
<dbReference type="InterPro" id="IPR001041">
    <property type="entry name" value="2Fe-2S_ferredoxin-type"/>
</dbReference>
<dbReference type="InterPro" id="IPR051452">
    <property type="entry name" value="Diverse_Oxidoreductases"/>
</dbReference>
<dbReference type="SUPFAM" id="SSF54292">
    <property type="entry name" value="2Fe-2S ferredoxin-like"/>
    <property type="match status" value="1"/>
</dbReference>
<evidence type="ECO:0000259" key="6">
    <source>
        <dbReference type="PROSITE" id="PS51085"/>
    </source>
</evidence>
<proteinExistence type="predicted"/>
<evidence type="ECO:0000256" key="3">
    <source>
        <dbReference type="ARBA" id="ARBA00023002"/>
    </source>
</evidence>